<dbReference type="SUPFAM" id="SSF47226">
    <property type="entry name" value="Histidine-containing phosphotransfer domain, HPT domain"/>
    <property type="match status" value="1"/>
</dbReference>
<name>A0A2D3W7H0_9BACT</name>
<accession>A0A2D3W7H0</accession>
<dbReference type="Proteomes" id="UP000231638">
    <property type="component" value="Unassembled WGS sequence"/>
</dbReference>
<reference evidence="1 2" key="1">
    <citation type="journal article" date="2017" name="Front. Microbiol.">
        <title>Comparative Genomic Analysis of the Class Epsilonproteobacteria and Proposed Reclassification to Epsilonbacteraeota (phyl. nov.).</title>
        <authorList>
            <person name="Waite D.W."/>
            <person name="Vanwonterghem I."/>
            <person name="Rinke C."/>
            <person name="Parks D.H."/>
            <person name="Zhang Y."/>
            <person name="Takai K."/>
            <person name="Sievert S.M."/>
            <person name="Simon J."/>
            <person name="Campbell B.J."/>
            <person name="Hanson T.E."/>
            <person name="Woyke T."/>
            <person name="Klotz M.G."/>
            <person name="Hugenholtz P."/>
        </authorList>
    </citation>
    <scope>NUCLEOTIDE SEQUENCE [LARGE SCALE GENOMIC DNA]</scope>
    <source>
        <strain evidence="1">UBA11420</strain>
    </source>
</reference>
<dbReference type="GO" id="GO:0000160">
    <property type="term" value="P:phosphorelay signal transduction system"/>
    <property type="evidence" value="ECO:0007669"/>
    <property type="project" value="InterPro"/>
</dbReference>
<evidence type="ECO:0000313" key="2">
    <source>
        <dbReference type="Proteomes" id="UP000231638"/>
    </source>
</evidence>
<sequence>MILYDKNGLFLGMGNQELYLLGYEDIEEFRNYHNDFADLFINKPGFIFKFKNFSWIDYALHSGTPNKRVLIKTKNGKELDTSLNINEIFLSKEINGCSTFFSVELTNAPLYSEAPASFANLSSAATSSLDAKELPKDIPNETSFNSSSFLYDYTPTSPASDTQSLTVPFLSEPVLEESVSLDASNVEHSYPLKEEVQESFDFKLKFDHTVLDTPPSADTTSPQNLLAEEYRSIDQIAQDDFHFTETPASQNVEDTSIFNRVETVDETALDEPIAFDLCDCAEELGLDISTLAQIIEEYIENLDTAMPILYRAVHDNNRILAKNESLKLKSVALHLHVVPLYHALEHLETGLDFDTKEELLQTLQTLQDTIEIFKETVL</sequence>
<dbReference type="AlphaFoldDB" id="A0A2D3W7H0"/>
<comment type="caution">
    <text evidence="1">The sequence shown here is derived from an EMBL/GenBank/DDBJ whole genome shotgun (WGS) entry which is preliminary data.</text>
</comment>
<proteinExistence type="predicted"/>
<dbReference type="EMBL" id="DLUG01000210">
    <property type="protein sequence ID" value="DAB35835.1"/>
    <property type="molecule type" value="Genomic_DNA"/>
</dbReference>
<evidence type="ECO:0000313" key="1">
    <source>
        <dbReference type="EMBL" id="DAB35835.1"/>
    </source>
</evidence>
<evidence type="ECO:0008006" key="3">
    <source>
        <dbReference type="Google" id="ProtNLM"/>
    </source>
</evidence>
<organism evidence="1 2">
    <name type="scientific">Sulfurospirillum cavolei</name>
    <dbReference type="NCBI Taxonomy" id="366522"/>
    <lineage>
        <taxon>Bacteria</taxon>
        <taxon>Pseudomonadati</taxon>
        <taxon>Campylobacterota</taxon>
        <taxon>Epsilonproteobacteria</taxon>
        <taxon>Campylobacterales</taxon>
        <taxon>Sulfurospirillaceae</taxon>
        <taxon>Sulfurospirillum</taxon>
    </lineage>
</organism>
<protein>
    <recommendedName>
        <fullName evidence="3">HPt domain-containing protein</fullName>
    </recommendedName>
</protein>
<dbReference type="InterPro" id="IPR036641">
    <property type="entry name" value="HPT_dom_sf"/>
</dbReference>
<dbReference type="STRING" id="366522.GCA_001548055_02105"/>
<gene>
    <name evidence="1" type="ORF">CFH80_08065</name>
</gene>